<dbReference type="PROSITE" id="PS50889">
    <property type="entry name" value="S4"/>
    <property type="match status" value="1"/>
</dbReference>
<comment type="caution">
    <text evidence="11">The sequence shown here is derived from an EMBL/GenBank/DDBJ whole genome shotgun (WGS) entry which is preliminary data.</text>
</comment>
<feature type="domain" description="RNA-binding S4" evidence="9">
    <location>
        <begin position="100"/>
        <end position="160"/>
    </location>
</feature>
<dbReference type="InterPro" id="IPR036986">
    <property type="entry name" value="S4_RNA-bd_sf"/>
</dbReference>
<dbReference type="InterPro" id="IPR022801">
    <property type="entry name" value="Ribosomal_uS4"/>
</dbReference>
<dbReference type="GO" id="GO:0015935">
    <property type="term" value="C:small ribosomal subunit"/>
    <property type="evidence" value="ECO:0007669"/>
    <property type="project" value="InterPro"/>
</dbReference>
<dbReference type="Pfam" id="PF01479">
    <property type="entry name" value="S4"/>
    <property type="match status" value="1"/>
</dbReference>
<accession>A0A938BSF9</accession>
<keyword evidence="4 7" id="KW-0689">Ribosomal protein</keyword>
<gene>
    <name evidence="7 11" type="primary">rpsD</name>
    <name evidence="11" type="ORF">FJY75_12945</name>
</gene>
<dbReference type="SUPFAM" id="SSF55174">
    <property type="entry name" value="Alpha-L RNA-binding motif"/>
    <property type="match status" value="1"/>
</dbReference>
<organism evidence="11 12">
    <name type="scientific">Eiseniibacteriota bacterium</name>
    <dbReference type="NCBI Taxonomy" id="2212470"/>
    <lineage>
        <taxon>Bacteria</taxon>
        <taxon>Candidatus Eiseniibacteriota</taxon>
    </lineage>
</organism>
<evidence type="ECO:0000313" key="12">
    <source>
        <dbReference type="Proteomes" id="UP000748308"/>
    </source>
</evidence>
<proteinExistence type="inferred from homology"/>
<dbReference type="GO" id="GO:0006412">
    <property type="term" value="P:translation"/>
    <property type="evidence" value="ECO:0007669"/>
    <property type="project" value="UniProtKB-UniRule"/>
</dbReference>
<dbReference type="HAMAP" id="MF_01306_B">
    <property type="entry name" value="Ribosomal_uS4_B"/>
    <property type="match status" value="1"/>
</dbReference>
<comment type="similarity">
    <text evidence="1 7">Belongs to the universal ribosomal protein uS4 family.</text>
</comment>
<comment type="function">
    <text evidence="7">One of the primary rRNA binding proteins, it binds directly to 16S rRNA where it nucleates assembly of the body of the 30S subunit.</text>
</comment>
<comment type="function">
    <text evidence="7">With S5 and S12 plays an important role in translational accuracy.</text>
</comment>
<evidence type="ECO:0000259" key="10">
    <source>
        <dbReference type="SMART" id="SM01390"/>
    </source>
</evidence>
<dbReference type="EMBL" id="VGIY01000471">
    <property type="protein sequence ID" value="MBM3318751.1"/>
    <property type="molecule type" value="Genomic_DNA"/>
</dbReference>
<evidence type="ECO:0000256" key="5">
    <source>
        <dbReference type="ARBA" id="ARBA00023274"/>
    </source>
</evidence>
<evidence type="ECO:0000256" key="7">
    <source>
        <dbReference type="HAMAP-Rule" id="MF_01306"/>
    </source>
</evidence>
<dbReference type="NCBIfam" id="TIGR01017">
    <property type="entry name" value="rpsD_bact"/>
    <property type="match status" value="1"/>
</dbReference>
<dbReference type="FunFam" id="1.10.1050.10:FF:000001">
    <property type="entry name" value="30S ribosomal protein S4"/>
    <property type="match status" value="1"/>
</dbReference>
<evidence type="ECO:0000256" key="8">
    <source>
        <dbReference type="SAM" id="MobiDB-lite"/>
    </source>
</evidence>
<evidence type="ECO:0000256" key="4">
    <source>
        <dbReference type="ARBA" id="ARBA00022980"/>
    </source>
</evidence>
<dbReference type="NCBIfam" id="NF003717">
    <property type="entry name" value="PRK05327.1"/>
    <property type="match status" value="1"/>
</dbReference>
<comment type="subunit">
    <text evidence="7">Part of the 30S ribosomal subunit. Contacts protein S5. The interaction surface between S4 and S5 is involved in control of translational fidelity.</text>
</comment>
<dbReference type="PANTHER" id="PTHR11831:SF4">
    <property type="entry name" value="SMALL RIBOSOMAL SUBUNIT PROTEIN US4M"/>
    <property type="match status" value="1"/>
</dbReference>
<keyword evidence="3 7" id="KW-0694">RNA-binding</keyword>
<dbReference type="PANTHER" id="PTHR11831">
    <property type="entry name" value="30S 40S RIBOSOMAL PROTEIN"/>
    <property type="match status" value="1"/>
</dbReference>
<evidence type="ECO:0000259" key="9">
    <source>
        <dbReference type="SMART" id="SM00363"/>
    </source>
</evidence>
<dbReference type="InterPro" id="IPR005709">
    <property type="entry name" value="Ribosomal_uS4_bac-type"/>
</dbReference>
<dbReference type="SMART" id="SM01390">
    <property type="entry name" value="Ribosomal_S4"/>
    <property type="match status" value="1"/>
</dbReference>
<evidence type="ECO:0000256" key="1">
    <source>
        <dbReference type="ARBA" id="ARBA00007465"/>
    </source>
</evidence>
<evidence type="ECO:0000256" key="3">
    <source>
        <dbReference type="ARBA" id="ARBA00022884"/>
    </source>
</evidence>
<evidence type="ECO:0000256" key="6">
    <source>
        <dbReference type="ARBA" id="ARBA00035254"/>
    </source>
</evidence>
<sequence length="210" mass="24438">MGVYHGPKCKLCRREGVRLYLKGERCYTEKCALEGHAYPPGEHGQDRRRRKDTSYGVQLREKQKAKRIYGVMERQFRNYFERAARRQGVTGEVLLQMLELRMDNTVYRLGLAASRSAARHLVGHGHFLVNGRSVDRASYLLKPGDVVSVRPESRKIAAIRENFENRRRTEDQPWLEIDEKEMTGRIAQIPSREQIPVPVQEQLIVELYSK</sequence>
<dbReference type="AlphaFoldDB" id="A0A938BSF9"/>
<feature type="region of interest" description="Disordered" evidence="8">
    <location>
        <begin position="37"/>
        <end position="56"/>
    </location>
</feature>
<keyword evidence="2 7" id="KW-0699">rRNA-binding</keyword>
<name>A0A938BSF9_UNCEI</name>
<dbReference type="GO" id="GO:0003735">
    <property type="term" value="F:structural constituent of ribosome"/>
    <property type="evidence" value="ECO:0007669"/>
    <property type="project" value="InterPro"/>
</dbReference>
<dbReference type="InterPro" id="IPR001912">
    <property type="entry name" value="Ribosomal_uS4_N"/>
</dbReference>
<dbReference type="FunFam" id="3.10.290.10:FF:000001">
    <property type="entry name" value="30S ribosomal protein S4"/>
    <property type="match status" value="1"/>
</dbReference>
<keyword evidence="5 7" id="KW-0687">Ribonucleoprotein</keyword>
<dbReference type="Proteomes" id="UP000748308">
    <property type="component" value="Unassembled WGS sequence"/>
</dbReference>
<dbReference type="CDD" id="cd00165">
    <property type="entry name" value="S4"/>
    <property type="match status" value="1"/>
</dbReference>
<dbReference type="Gene3D" id="3.10.290.10">
    <property type="entry name" value="RNA-binding S4 domain"/>
    <property type="match status" value="1"/>
</dbReference>
<dbReference type="Pfam" id="PF00163">
    <property type="entry name" value="Ribosomal_S4"/>
    <property type="match status" value="1"/>
</dbReference>
<dbReference type="Gene3D" id="1.10.1050.10">
    <property type="entry name" value="Ribosomal Protein S4 Delta 41, Chain A, domain 1"/>
    <property type="match status" value="1"/>
</dbReference>
<feature type="domain" description="Small ribosomal subunit protein uS4 N-terminal" evidence="10">
    <location>
        <begin position="3"/>
        <end position="99"/>
    </location>
</feature>
<dbReference type="GO" id="GO:0019843">
    <property type="term" value="F:rRNA binding"/>
    <property type="evidence" value="ECO:0007669"/>
    <property type="project" value="UniProtKB-UniRule"/>
</dbReference>
<evidence type="ECO:0000256" key="2">
    <source>
        <dbReference type="ARBA" id="ARBA00022730"/>
    </source>
</evidence>
<evidence type="ECO:0000313" key="11">
    <source>
        <dbReference type="EMBL" id="MBM3318751.1"/>
    </source>
</evidence>
<dbReference type="SMART" id="SM00363">
    <property type="entry name" value="S4"/>
    <property type="match status" value="1"/>
</dbReference>
<dbReference type="InterPro" id="IPR002942">
    <property type="entry name" value="S4_RNA-bd"/>
</dbReference>
<protein>
    <recommendedName>
        <fullName evidence="6 7">Small ribosomal subunit protein uS4</fullName>
    </recommendedName>
</protein>
<dbReference type="GO" id="GO:0042274">
    <property type="term" value="P:ribosomal small subunit biogenesis"/>
    <property type="evidence" value="ECO:0007669"/>
    <property type="project" value="TreeGrafter"/>
</dbReference>
<reference evidence="11" key="1">
    <citation type="submission" date="2019-03" db="EMBL/GenBank/DDBJ databases">
        <title>Lake Tanganyika Metagenome-Assembled Genomes (MAGs).</title>
        <authorList>
            <person name="Tran P."/>
        </authorList>
    </citation>
    <scope>NUCLEOTIDE SEQUENCE</scope>
    <source>
        <strain evidence="11">M_DeepCast_400m_m2_100</strain>
    </source>
</reference>